<proteinExistence type="predicted"/>
<keyword evidence="3" id="KW-1185">Reference proteome</keyword>
<name>I1CUK2_RHIO9</name>
<keyword evidence="1" id="KW-1133">Transmembrane helix</keyword>
<keyword evidence="1" id="KW-0472">Membrane</keyword>
<dbReference type="VEuPathDB" id="FungiDB:RO3G_16843"/>
<dbReference type="GeneID" id="93623808"/>
<dbReference type="InParanoid" id="I1CUK2"/>
<protein>
    <submittedName>
        <fullName evidence="2">Uncharacterized protein</fullName>
    </submittedName>
</protein>
<evidence type="ECO:0000256" key="1">
    <source>
        <dbReference type="SAM" id="Phobius"/>
    </source>
</evidence>
<reference evidence="2 3" key="1">
    <citation type="journal article" date="2009" name="PLoS Genet.">
        <title>Genomic analysis of the basal lineage fungus Rhizopus oryzae reveals a whole-genome duplication.</title>
        <authorList>
            <person name="Ma L.-J."/>
            <person name="Ibrahim A.S."/>
            <person name="Skory C."/>
            <person name="Grabherr M.G."/>
            <person name="Burger G."/>
            <person name="Butler M."/>
            <person name="Elias M."/>
            <person name="Idnurm A."/>
            <person name="Lang B.F."/>
            <person name="Sone T."/>
            <person name="Abe A."/>
            <person name="Calvo S.E."/>
            <person name="Corrochano L.M."/>
            <person name="Engels R."/>
            <person name="Fu J."/>
            <person name="Hansberg W."/>
            <person name="Kim J.-M."/>
            <person name="Kodira C.D."/>
            <person name="Koehrsen M.J."/>
            <person name="Liu B."/>
            <person name="Miranda-Saavedra D."/>
            <person name="O'Leary S."/>
            <person name="Ortiz-Castellanos L."/>
            <person name="Poulter R."/>
            <person name="Rodriguez-Romero J."/>
            <person name="Ruiz-Herrera J."/>
            <person name="Shen Y.-Q."/>
            <person name="Zeng Q."/>
            <person name="Galagan J."/>
            <person name="Birren B.W."/>
            <person name="Cuomo C.A."/>
            <person name="Wickes B.L."/>
        </authorList>
    </citation>
    <scope>NUCLEOTIDE SEQUENCE [LARGE SCALE GENOMIC DNA]</scope>
    <source>
        <strain evidence="3">RA 99-880 / ATCC MYA-4621 / FGSC 9543 / NRRL 43880</strain>
    </source>
</reference>
<evidence type="ECO:0000313" key="3">
    <source>
        <dbReference type="Proteomes" id="UP000009138"/>
    </source>
</evidence>
<sequence>MIVCRIIAAVPVAFIVVTDTVHSTALVIVMIIATRTTDTLVIILLMIVDISRWRAIGC</sequence>
<accession>I1CUK2</accession>
<organism evidence="2 3">
    <name type="scientific">Rhizopus delemar (strain RA 99-880 / ATCC MYA-4621 / FGSC 9543 / NRRL 43880)</name>
    <name type="common">Mucormycosis agent</name>
    <name type="synonym">Rhizopus arrhizus var. delemar</name>
    <dbReference type="NCBI Taxonomy" id="246409"/>
    <lineage>
        <taxon>Eukaryota</taxon>
        <taxon>Fungi</taxon>
        <taxon>Fungi incertae sedis</taxon>
        <taxon>Mucoromycota</taxon>
        <taxon>Mucoromycotina</taxon>
        <taxon>Mucoromycetes</taxon>
        <taxon>Mucorales</taxon>
        <taxon>Mucorineae</taxon>
        <taxon>Rhizopodaceae</taxon>
        <taxon>Rhizopus</taxon>
    </lineage>
</organism>
<dbReference type="Proteomes" id="UP000009138">
    <property type="component" value="Unassembled WGS sequence"/>
</dbReference>
<dbReference type="EMBL" id="CH476754">
    <property type="protein sequence ID" value="EIE92132.1"/>
    <property type="molecule type" value="Genomic_DNA"/>
</dbReference>
<gene>
    <name evidence="2" type="ORF">RO3G_16843</name>
</gene>
<evidence type="ECO:0000313" key="2">
    <source>
        <dbReference type="EMBL" id="EIE92132.1"/>
    </source>
</evidence>
<dbReference type="RefSeq" id="XP_067527528.1">
    <property type="nucleotide sequence ID" value="XM_067671427.1"/>
</dbReference>
<dbReference type="AlphaFoldDB" id="I1CUK2"/>
<keyword evidence="1" id="KW-0812">Transmembrane</keyword>
<feature type="transmembrane region" description="Helical" evidence="1">
    <location>
        <begin position="25"/>
        <end position="48"/>
    </location>
</feature>